<keyword evidence="2 5" id="KW-0963">Cytoplasm</keyword>
<dbReference type="SMART" id="SM00988">
    <property type="entry name" value="UreE_N"/>
    <property type="match status" value="1"/>
</dbReference>
<gene>
    <name evidence="5" type="primary">ureE</name>
    <name evidence="7" type="ORF">IAC50_06215</name>
</gene>
<dbReference type="EMBL" id="DVMP01000117">
    <property type="protein sequence ID" value="HIU26066.1"/>
    <property type="molecule type" value="Genomic_DNA"/>
</dbReference>
<comment type="caution">
    <text evidence="7">The sequence shown here is derived from an EMBL/GenBank/DDBJ whole genome shotgun (WGS) entry which is preliminary data.</text>
</comment>
<dbReference type="GO" id="GO:0006457">
    <property type="term" value="P:protein folding"/>
    <property type="evidence" value="ECO:0007669"/>
    <property type="project" value="InterPro"/>
</dbReference>
<dbReference type="InterPro" id="IPR007864">
    <property type="entry name" value="UreE_C_dom"/>
</dbReference>
<comment type="subcellular location">
    <subcellularLocation>
        <location evidence="1 5">Cytoplasm</location>
    </subcellularLocation>
</comment>
<dbReference type="GO" id="GO:0065003">
    <property type="term" value="P:protein-containing complex assembly"/>
    <property type="evidence" value="ECO:0007669"/>
    <property type="project" value="InterPro"/>
</dbReference>
<reference evidence="7" key="1">
    <citation type="submission" date="2020-10" db="EMBL/GenBank/DDBJ databases">
        <authorList>
            <person name="Gilroy R."/>
        </authorList>
    </citation>
    <scope>NUCLEOTIDE SEQUENCE</scope>
    <source>
        <strain evidence="7">ChiHcec3-6078</strain>
    </source>
</reference>
<protein>
    <recommendedName>
        <fullName evidence="5">Urease accessory protein UreE</fullName>
    </recommendedName>
</protein>
<dbReference type="InterPro" id="IPR012406">
    <property type="entry name" value="UreE"/>
</dbReference>
<accession>A0A9D1I0R9</accession>
<organism evidence="7 8">
    <name type="scientific">Candidatus Allocopromorpha excrementigallinarum</name>
    <dbReference type="NCBI Taxonomy" id="2840742"/>
    <lineage>
        <taxon>Bacteria</taxon>
        <taxon>Bacillati</taxon>
        <taxon>Bacillota</taxon>
        <taxon>Clostridia</taxon>
        <taxon>Eubacteriales</taxon>
        <taxon>Eubacteriaceae</taxon>
        <taxon>Eubacteriaceae incertae sedis</taxon>
        <taxon>Candidatus Allocopromorpha</taxon>
    </lineage>
</organism>
<dbReference type="Pfam" id="PF05194">
    <property type="entry name" value="UreE_C"/>
    <property type="match status" value="1"/>
</dbReference>
<evidence type="ECO:0000259" key="6">
    <source>
        <dbReference type="SMART" id="SM00988"/>
    </source>
</evidence>
<dbReference type="GO" id="GO:0051082">
    <property type="term" value="F:unfolded protein binding"/>
    <property type="evidence" value="ECO:0007669"/>
    <property type="project" value="UniProtKB-UniRule"/>
</dbReference>
<dbReference type="PIRSF" id="PIRSF036402">
    <property type="entry name" value="Ureas_acces_UreE"/>
    <property type="match status" value="1"/>
</dbReference>
<reference evidence="7" key="2">
    <citation type="journal article" date="2021" name="PeerJ">
        <title>Extensive microbial diversity within the chicken gut microbiome revealed by metagenomics and culture.</title>
        <authorList>
            <person name="Gilroy R."/>
            <person name="Ravi A."/>
            <person name="Getino M."/>
            <person name="Pursley I."/>
            <person name="Horton D.L."/>
            <person name="Alikhan N.F."/>
            <person name="Baker D."/>
            <person name="Gharbi K."/>
            <person name="Hall N."/>
            <person name="Watson M."/>
            <person name="Adriaenssens E.M."/>
            <person name="Foster-Nyarko E."/>
            <person name="Jarju S."/>
            <person name="Secka A."/>
            <person name="Antonio M."/>
            <person name="Oren A."/>
            <person name="Chaudhuri R.R."/>
            <person name="La Ragione R."/>
            <person name="Hildebrand F."/>
            <person name="Pallen M.J."/>
        </authorList>
    </citation>
    <scope>NUCLEOTIDE SEQUENCE</scope>
    <source>
        <strain evidence="7">ChiHcec3-6078</strain>
    </source>
</reference>
<evidence type="ECO:0000256" key="2">
    <source>
        <dbReference type="ARBA" id="ARBA00022490"/>
    </source>
</evidence>
<dbReference type="HAMAP" id="MF_00822">
    <property type="entry name" value="UreE"/>
    <property type="match status" value="1"/>
</dbReference>
<name>A0A9D1I0R9_9FIRM</name>
<dbReference type="GO" id="GO:0005737">
    <property type="term" value="C:cytoplasm"/>
    <property type="evidence" value="ECO:0007669"/>
    <property type="project" value="UniProtKB-SubCell"/>
</dbReference>
<dbReference type="InterPro" id="IPR004029">
    <property type="entry name" value="UreE_N"/>
</dbReference>
<proteinExistence type="inferred from homology"/>
<dbReference type="Gene3D" id="2.60.260.20">
    <property type="entry name" value="Urease metallochaperone UreE, N-terminal domain"/>
    <property type="match status" value="1"/>
</dbReference>
<feature type="domain" description="UreE urease accessory N-terminal" evidence="6">
    <location>
        <begin position="6"/>
        <end position="68"/>
    </location>
</feature>
<evidence type="ECO:0000256" key="4">
    <source>
        <dbReference type="ARBA" id="ARBA00023186"/>
    </source>
</evidence>
<evidence type="ECO:0000313" key="7">
    <source>
        <dbReference type="EMBL" id="HIU26066.1"/>
    </source>
</evidence>
<evidence type="ECO:0000256" key="1">
    <source>
        <dbReference type="ARBA" id="ARBA00004496"/>
    </source>
</evidence>
<comment type="similarity">
    <text evidence="5">Belongs to the UreE family.</text>
</comment>
<dbReference type="Gene3D" id="3.30.70.790">
    <property type="entry name" value="UreE, C-terminal domain"/>
    <property type="match status" value="1"/>
</dbReference>
<dbReference type="GO" id="GO:0016151">
    <property type="term" value="F:nickel cation binding"/>
    <property type="evidence" value="ECO:0007669"/>
    <property type="project" value="UniProtKB-UniRule"/>
</dbReference>
<dbReference type="SUPFAM" id="SSF69287">
    <property type="entry name" value="Urease metallochaperone UreE, N-terminal domain"/>
    <property type="match status" value="1"/>
</dbReference>
<evidence type="ECO:0000313" key="8">
    <source>
        <dbReference type="Proteomes" id="UP000824090"/>
    </source>
</evidence>
<dbReference type="Proteomes" id="UP000824090">
    <property type="component" value="Unassembled WGS sequence"/>
</dbReference>
<dbReference type="GO" id="GO:0019627">
    <property type="term" value="P:urea metabolic process"/>
    <property type="evidence" value="ECO:0007669"/>
    <property type="project" value="InterPro"/>
</dbReference>
<keyword evidence="3 5" id="KW-0533">Nickel</keyword>
<dbReference type="SUPFAM" id="SSF69737">
    <property type="entry name" value="Urease metallochaperone UreE, C-terminal domain"/>
    <property type="match status" value="1"/>
</dbReference>
<sequence length="157" mass="17809">MIIEKIAGRADQLDEGIAVERVFLDHESLNRPHQKLVTENGEKIAVSLDHGERLFCGAVLYRDGKRAVVVDMPEEDVLEIRPEGNRQWAKAAFNIGNMHHPAYIYDDCILIPYDGILESLMKAIGVPFKRCRKKLDGERAAHTVGGHHHHHHHDGER</sequence>
<dbReference type="InterPro" id="IPR036118">
    <property type="entry name" value="UreE_N_sf"/>
</dbReference>
<comment type="function">
    <text evidence="5">Involved in urease metallocenter assembly. Binds nickel. Probably functions as a nickel donor during metallocenter assembly.</text>
</comment>
<evidence type="ECO:0000256" key="3">
    <source>
        <dbReference type="ARBA" id="ARBA00022596"/>
    </source>
</evidence>
<dbReference type="AlphaFoldDB" id="A0A9D1I0R9"/>
<evidence type="ECO:0000256" key="5">
    <source>
        <dbReference type="HAMAP-Rule" id="MF_00822"/>
    </source>
</evidence>
<keyword evidence="4 5" id="KW-0143">Chaperone</keyword>